<sequence length="92" mass="10520">MFTHLIYFIVGNKYSAIKISIARSYASFPINGSNQIVYLSRSRFQSRLLDVLFFRGQSIRPMNAGLLVSSVQMHQMFARVLQIAKIELMSVC</sequence>
<evidence type="ECO:0000313" key="2">
    <source>
        <dbReference type="WBParaSite" id="L893_g33561.t1"/>
    </source>
</evidence>
<organism evidence="1 2">
    <name type="scientific">Steinernema glaseri</name>
    <dbReference type="NCBI Taxonomy" id="37863"/>
    <lineage>
        <taxon>Eukaryota</taxon>
        <taxon>Metazoa</taxon>
        <taxon>Ecdysozoa</taxon>
        <taxon>Nematoda</taxon>
        <taxon>Chromadorea</taxon>
        <taxon>Rhabditida</taxon>
        <taxon>Tylenchina</taxon>
        <taxon>Panagrolaimomorpha</taxon>
        <taxon>Strongyloidoidea</taxon>
        <taxon>Steinernematidae</taxon>
        <taxon>Steinernema</taxon>
    </lineage>
</organism>
<proteinExistence type="predicted"/>
<dbReference type="WBParaSite" id="L893_g33561.t1">
    <property type="protein sequence ID" value="L893_g33561.t1"/>
    <property type="gene ID" value="L893_g33561"/>
</dbReference>
<accession>A0A1I8A7V1</accession>
<keyword evidence="1" id="KW-1185">Reference proteome</keyword>
<protein>
    <submittedName>
        <fullName evidence="2">Ovule protein</fullName>
    </submittedName>
</protein>
<reference evidence="2" key="1">
    <citation type="submission" date="2016-11" db="UniProtKB">
        <authorList>
            <consortium name="WormBaseParasite"/>
        </authorList>
    </citation>
    <scope>IDENTIFICATION</scope>
</reference>
<dbReference type="AlphaFoldDB" id="A0A1I8A7V1"/>
<dbReference type="Proteomes" id="UP000095287">
    <property type="component" value="Unplaced"/>
</dbReference>
<evidence type="ECO:0000313" key="1">
    <source>
        <dbReference type="Proteomes" id="UP000095287"/>
    </source>
</evidence>
<name>A0A1I8A7V1_9BILA</name>